<reference evidence="4 5" key="1">
    <citation type="submission" date="2017-01" db="EMBL/GenBank/DDBJ databases">
        <authorList>
            <person name="Mah S.A."/>
            <person name="Swanson W.J."/>
            <person name="Moy G.W."/>
            <person name="Vacquier V.D."/>
        </authorList>
    </citation>
    <scope>NUCLEOTIDE SEQUENCE [LARGE SCALE GENOMIC DNA]</scope>
    <source>
        <strain evidence="4 5">ASpG1</strain>
    </source>
</reference>
<organism evidence="4 5">
    <name type="scientific">Alkalispirochaeta americana</name>
    <dbReference type="NCBI Taxonomy" id="159291"/>
    <lineage>
        <taxon>Bacteria</taxon>
        <taxon>Pseudomonadati</taxon>
        <taxon>Spirochaetota</taxon>
        <taxon>Spirochaetia</taxon>
        <taxon>Spirochaetales</taxon>
        <taxon>Spirochaetaceae</taxon>
        <taxon>Alkalispirochaeta</taxon>
    </lineage>
</organism>
<evidence type="ECO:0000256" key="2">
    <source>
        <dbReference type="SAM" id="MobiDB-lite"/>
    </source>
</evidence>
<proteinExistence type="predicted"/>
<dbReference type="STRING" id="159291.SAMN05920897_10443"/>
<dbReference type="InterPro" id="IPR000792">
    <property type="entry name" value="Tscrpt_reg_LuxR_C"/>
</dbReference>
<dbReference type="OrthoDB" id="9773293at2"/>
<evidence type="ECO:0000259" key="3">
    <source>
        <dbReference type="PROSITE" id="PS50043"/>
    </source>
</evidence>
<dbReference type="Pfam" id="PF00196">
    <property type="entry name" value="GerE"/>
    <property type="match status" value="1"/>
</dbReference>
<evidence type="ECO:0000256" key="1">
    <source>
        <dbReference type="ARBA" id="ARBA00023125"/>
    </source>
</evidence>
<dbReference type="PROSITE" id="PS50043">
    <property type="entry name" value="HTH_LUXR_2"/>
    <property type="match status" value="1"/>
</dbReference>
<dbReference type="SMART" id="SM00421">
    <property type="entry name" value="HTH_LUXR"/>
    <property type="match status" value="1"/>
</dbReference>
<evidence type="ECO:0000313" key="4">
    <source>
        <dbReference type="EMBL" id="SIQ12510.1"/>
    </source>
</evidence>
<dbReference type="RefSeq" id="WP_076488010.1">
    <property type="nucleotide sequence ID" value="NZ_FTMS01000004.1"/>
</dbReference>
<protein>
    <submittedName>
        <fullName evidence="4">Pimeloyl-ACP methyl ester carboxylesterase</fullName>
    </submittedName>
</protein>
<dbReference type="CDD" id="cd06170">
    <property type="entry name" value="LuxR_C_like"/>
    <property type="match status" value="1"/>
</dbReference>
<dbReference type="InterPro" id="IPR016032">
    <property type="entry name" value="Sig_transdc_resp-reg_C-effctor"/>
</dbReference>
<dbReference type="Gene3D" id="1.10.10.10">
    <property type="entry name" value="Winged helix-like DNA-binding domain superfamily/Winged helix DNA-binding domain"/>
    <property type="match status" value="1"/>
</dbReference>
<dbReference type="PRINTS" id="PR00038">
    <property type="entry name" value="HTHLUXR"/>
</dbReference>
<keyword evidence="5" id="KW-1185">Reference proteome</keyword>
<dbReference type="Proteomes" id="UP000186400">
    <property type="component" value="Unassembled WGS sequence"/>
</dbReference>
<dbReference type="GO" id="GO:0003677">
    <property type="term" value="F:DNA binding"/>
    <property type="evidence" value="ECO:0007669"/>
    <property type="project" value="UniProtKB-KW"/>
</dbReference>
<gene>
    <name evidence="4" type="ORF">SAMN05920897_10443</name>
</gene>
<dbReference type="InterPro" id="IPR036388">
    <property type="entry name" value="WH-like_DNA-bd_sf"/>
</dbReference>
<keyword evidence="1" id="KW-0238">DNA-binding</keyword>
<feature type="region of interest" description="Disordered" evidence="2">
    <location>
        <begin position="252"/>
        <end position="271"/>
    </location>
</feature>
<dbReference type="PANTHER" id="PTHR43214">
    <property type="entry name" value="TWO-COMPONENT RESPONSE REGULATOR"/>
    <property type="match status" value="1"/>
</dbReference>
<dbReference type="AlphaFoldDB" id="A0A1N6Q7F7"/>
<dbReference type="InterPro" id="IPR000073">
    <property type="entry name" value="AB_hydrolase_1"/>
</dbReference>
<accession>A0A1N6Q7F7</accession>
<feature type="region of interest" description="Disordered" evidence="2">
    <location>
        <begin position="1"/>
        <end position="20"/>
    </location>
</feature>
<sequence>MLIGTPGSSQDTTSGQGSSPRLKALVRAVADGTEEFERLSRELLPLLQSTSELPAHIALELSTALIELEADSSADDQLYALVNNHGAAALALARSGQILAANAPASALFGLAIGDGLSALQISRDDFDRFARRLATAPGASLIKAFRATPASRNLPVLFSGTYSPGYQAFLLRALQNYWPDSVDHALAELFGLSASEREVLRGLSWGQTSEQIAAQRFRSTGTVRQQVKSILQKLGADTQLEAATMAAAAAATAAAHEEPGGGTSGPLPQNSREFPLELGSFLRDGRPVGYRRFGDPSGKTVILFHGPSFGAGEYAADRRWARENRLDIHAVERPGYGRTQVPSKDEDILSCHIRDLQAYLGQSAITPVALLAHEVGLIPALAWLHRYPGHLRCLLGVSAAPPFRELEQINAMPEHQAIFLQAARQAPWLARLMTRLLTIRTRRLGVERWTDVIFKGLEPDAAVMKRPGLRSGIIGSYSFYLNQLGAGFELDLRMMLDDWSPLVSGLPMPTLLMHGDHNPTTPLNYLEIFRRLNPAVCIEPVDGAGLTLAVSHPELIYRRLAGLLEIRG</sequence>
<dbReference type="InterPro" id="IPR039420">
    <property type="entry name" value="WalR-like"/>
</dbReference>
<dbReference type="SUPFAM" id="SSF46894">
    <property type="entry name" value="C-terminal effector domain of the bipartite response regulators"/>
    <property type="match status" value="1"/>
</dbReference>
<name>A0A1N6Q7F7_9SPIO</name>
<dbReference type="PANTHER" id="PTHR43214:SF42">
    <property type="entry name" value="TRANSCRIPTIONAL REGULATORY PROTEIN DESR"/>
    <property type="match status" value="1"/>
</dbReference>
<dbReference type="InterPro" id="IPR029058">
    <property type="entry name" value="AB_hydrolase_fold"/>
</dbReference>
<dbReference type="Gene3D" id="3.40.50.1820">
    <property type="entry name" value="alpha/beta hydrolase"/>
    <property type="match status" value="1"/>
</dbReference>
<dbReference type="GO" id="GO:0006355">
    <property type="term" value="P:regulation of DNA-templated transcription"/>
    <property type="evidence" value="ECO:0007669"/>
    <property type="project" value="InterPro"/>
</dbReference>
<dbReference type="SUPFAM" id="SSF53474">
    <property type="entry name" value="alpha/beta-Hydrolases"/>
    <property type="match status" value="1"/>
</dbReference>
<dbReference type="EMBL" id="FTMS01000004">
    <property type="protein sequence ID" value="SIQ12510.1"/>
    <property type="molecule type" value="Genomic_DNA"/>
</dbReference>
<evidence type="ECO:0000313" key="5">
    <source>
        <dbReference type="Proteomes" id="UP000186400"/>
    </source>
</evidence>
<feature type="domain" description="HTH luxR-type" evidence="3">
    <location>
        <begin position="186"/>
        <end position="251"/>
    </location>
</feature>
<dbReference type="Pfam" id="PF00561">
    <property type="entry name" value="Abhydrolase_1"/>
    <property type="match status" value="1"/>
</dbReference>